<gene>
    <name evidence="1" type="ordered locus">Psesu_1614</name>
</gene>
<dbReference type="AlphaFoldDB" id="E6WTG0"/>
<dbReference type="EMBL" id="CP002446">
    <property type="protein sequence ID" value="ADV27459.1"/>
    <property type="molecule type" value="Genomic_DNA"/>
</dbReference>
<organism evidence="1 2">
    <name type="scientific">Pseudoxanthomonas suwonensis (strain 11-1)</name>
    <dbReference type="NCBI Taxonomy" id="743721"/>
    <lineage>
        <taxon>Bacteria</taxon>
        <taxon>Pseudomonadati</taxon>
        <taxon>Pseudomonadota</taxon>
        <taxon>Gammaproteobacteria</taxon>
        <taxon>Lysobacterales</taxon>
        <taxon>Lysobacteraceae</taxon>
        <taxon>Pseudoxanthomonas</taxon>
    </lineage>
</organism>
<evidence type="ECO:0000313" key="1">
    <source>
        <dbReference type="EMBL" id="ADV27459.1"/>
    </source>
</evidence>
<sequence length="161" mass="17643">MTSQNRISLQLDQAQLAQAGEALGALEQALSVLIALAPAERRRLVKMGPKSEVFCRQALRVLEQNPHIVPDTVDVASAKQDLDALDQLRPLLDRLRRLSERGNDTEIALGSDVMDVALKGYQLLRVAGKQQGLDGVAKELGLRWARKSRKTEEAEPEPSAA</sequence>
<evidence type="ECO:0000313" key="2">
    <source>
        <dbReference type="Proteomes" id="UP000008632"/>
    </source>
</evidence>
<dbReference type="eggNOG" id="ENOG5030AUS">
    <property type="taxonomic scope" value="Bacteria"/>
</dbReference>
<keyword evidence="2" id="KW-1185">Reference proteome</keyword>
<protein>
    <submittedName>
        <fullName evidence="1">Uncharacterized protein</fullName>
    </submittedName>
</protein>
<dbReference type="HOGENOM" id="CLU_118059_0_0_6"/>
<accession>E6WTG0</accession>
<dbReference type="STRING" id="743721.Psesu_1614"/>
<dbReference type="KEGG" id="psu:Psesu_1614"/>
<proteinExistence type="predicted"/>
<reference evidence="1 2" key="1">
    <citation type="submission" date="2011-01" db="EMBL/GenBank/DDBJ databases">
        <title>Complete sequence of Pseudoxanthomonas suwonensis 11-1.</title>
        <authorList>
            <consortium name="US DOE Joint Genome Institute"/>
            <person name="Lucas S."/>
            <person name="Copeland A."/>
            <person name="Lapidus A."/>
            <person name="Cheng J.-F."/>
            <person name="Goodwin L."/>
            <person name="Pitluck S."/>
            <person name="Teshima H."/>
            <person name="Detter J.C."/>
            <person name="Han C."/>
            <person name="Tapia R."/>
            <person name="Land M."/>
            <person name="Hauser L."/>
            <person name="Kyrpides N."/>
            <person name="Ivanova N."/>
            <person name="Ovchinnikova G."/>
            <person name="Siebers A.K."/>
            <person name="Allgaier M."/>
            <person name="Thelen M.P."/>
            <person name="Hugenholtz P."/>
            <person name="Gladden J."/>
            <person name="Woyke T."/>
        </authorList>
    </citation>
    <scope>NUCLEOTIDE SEQUENCE [LARGE SCALE GENOMIC DNA]</scope>
    <source>
        <strain evidence="2">11-1</strain>
    </source>
</reference>
<dbReference type="Proteomes" id="UP000008632">
    <property type="component" value="Chromosome"/>
</dbReference>
<name>E6WTG0_PSEUU</name>
<dbReference type="RefSeq" id="WP_013535287.1">
    <property type="nucleotide sequence ID" value="NC_014924.1"/>
</dbReference>